<name>A0AA91U687_9GAMM</name>
<sequence>MSQLLYGPGVAMPGSSMTKEDALLYMRERQDLRPYCIVRDWIWVDLDLNQQQLNVLESTGKQPAIIYAHTVLFDSEKRLDIGDFVRTSPLVAFEDGYLFATANTTYVLLGNGVRKLAKVEMVGRIF</sequence>
<keyword evidence="5" id="KW-1185">Reference proteome</keyword>
<organism evidence="2 4">
    <name type="scientific">Halopseudomonas pelagia</name>
    <dbReference type="NCBI Taxonomy" id="553151"/>
    <lineage>
        <taxon>Bacteria</taxon>
        <taxon>Pseudomonadati</taxon>
        <taxon>Pseudomonadota</taxon>
        <taxon>Gammaproteobacteria</taxon>
        <taxon>Pseudomonadales</taxon>
        <taxon>Pseudomonadaceae</taxon>
        <taxon>Halopseudomonas</taxon>
    </lineage>
</organism>
<evidence type="ECO:0000313" key="2">
    <source>
        <dbReference type="EMBL" id="PCD01308.1"/>
    </source>
</evidence>
<evidence type="ECO:0000313" key="4">
    <source>
        <dbReference type="Proteomes" id="UP000243750"/>
    </source>
</evidence>
<dbReference type="Proteomes" id="UP000344571">
    <property type="component" value="Chromosome"/>
</dbReference>
<evidence type="ECO:0000313" key="5">
    <source>
        <dbReference type="Proteomes" id="UP000344571"/>
    </source>
</evidence>
<evidence type="ECO:0000259" key="1">
    <source>
        <dbReference type="Pfam" id="PF22275"/>
    </source>
</evidence>
<protein>
    <recommendedName>
        <fullName evidence="1">DUF6957 domain-containing protein</fullName>
    </recommendedName>
</protein>
<feature type="domain" description="DUF6957" evidence="1">
    <location>
        <begin position="14"/>
        <end position="122"/>
    </location>
</feature>
<accession>A0AA91U687</accession>
<reference evidence="3 5" key="2">
    <citation type="submission" date="2018-10" db="EMBL/GenBank/DDBJ databases">
        <title>Complete genome sequence of Pseudomonas pelagia strain Kongs-67.</title>
        <authorList>
            <person name="Sinha R.K."/>
            <person name="Krishnan K."/>
        </authorList>
    </citation>
    <scope>NUCLEOTIDE SEQUENCE [LARGE SCALE GENOMIC DNA]</scope>
    <source>
        <strain evidence="3 5">Kongs-67</strain>
    </source>
</reference>
<evidence type="ECO:0000313" key="3">
    <source>
        <dbReference type="EMBL" id="QFY57601.1"/>
    </source>
</evidence>
<dbReference type="AlphaFoldDB" id="A0AA91U687"/>
<proteinExistence type="predicted"/>
<gene>
    <name evidence="2" type="ORF">CO192_01420</name>
    <name evidence="3" type="ORF">EAO82_15225</name>
</gene>
<dbReference type="InterPro" id="IPR054232">
    <property type="entry name" value="DUF6957"/>
</dbReference>
<dbReference type="Proteomes" id="UP000243750">
    <property type="component" value="Unassembled WGS sequence"/>
</dbReference>
<dbReference type="EMBL" id="NWMT01000019">
    <property type="protein sequence ID" value="PCD01308.1"/>
    <property type="molecule type" value="Genomic_DNA"/>
</dbReference>
<dbReference type="EMBL" id="CP033116">
    <property type="protein sequence ID" value="QFY57601.1"/>
    <property type="molecule type" value="Genomic_DNA"/>
</dbReference>
<dbReference type="Pfam" id="PF22275">
    <property type="entry name" value="DUF6957"/>
    <property type="match status" value="1"/>
</dbReference>
<reference evidence="2 4" key="1">
    <citation type="submission" date="2017-09" db="EMBL/GenBank/DDBJ databases">
        <title>Bacterial and phytoplankton interrelationship in Kongsfjorden, an Arctic fjord.</title>
        <authorList>
            <person name="Sinha R."/>
            <person name="Krishnan K."/>
        </authorList>
    </citation>
    <scope>NUCLEOTIDE SEQUENCE [LARGE SCALE GENOMIC DNA]</scope>
    <source>
        <strain evidence="2 4">58</strain>
    </source>
</reference>